<dbReference type="OrthoDB" id="9806837at2"/>
<comment type="pathway">
    <text evidence="2 7">Isoprenoid biosynthesis; isopentenyl diphosphate biosynthesis via DXP pathway; isopentenyl diphosphate from 1-deoxy-D-xylulose 5-phosphate: step 2/6.</text>
</comment>
<dbReference type="InterPro" id="IPR001228">
    <property type="entry name" value="IspD"/>
</dbReference>
<dbReference type="FunFam" id="3.90.550.10:FF:000003">
    <property type="entry name" value="2-C-methyl-D-erythritol 4-phosphate cytidylyltransferase"/>
    <property type="match status" value="1"/>
</dbReference>
<reference evidence="8 9" key="1">
    <citation type="submission" date="2016-12" db="EMBL/GenBank/DDBJ databases">
        <title>Draft genome sequences of strains Salinicola socius SMB35, Salinicola sp. MH3R3-1 and Chromohalobacter sp. SMB17 from the Verkhnekamsk potash mining region of Russia.</title>
        <authorList>
            <person name="Mavrodi D.V."/>
            <person name="Olsson B.E."/>
            <person name="Korsakova E.S."/>
            <person name="Pyankova A."/>
            <person name="Mavrodi O.V."/>
            <person name="Plotnikova E.G."/>
        </authorList>
    </citation>
    <scope>NUCLEOTIDE SEQUENCE [LARGE SCALE GENOMIC DNA]</scope>
    <source>
        <strain evidence="8 9">SMB35</strain>
    </source>
</reference>
<keyword evidence="5 7" id="KW-0548">Nucleotidyltransferase</keyword>
<dbReference type="STRING" id="404433.BTW07_16405"/>
<comment type="caution">
    <text evidence="8">The sequence shown here is derived from an EMBL/GenBank/DDBJ whole genome shotgun (WGS) entry which is preliminary data.</text>
</comment>
<protein>
    <recommendedName>
        <fullName evidence="7">2-C-methyl-D-erythritol 4-phosphate cytidylyltransferase</fullName>
        <ecNumber evidence="7">2.7.7.60</ecNumber>
    </recommendedName>
    <alternativeName>
        <fullName evidence="7">4-diphosphocytidyl-2C-methyl-D-erythritol synthase</fullName>
    </alternativeName>
    <alternativeName>
        <fullName evidence="7">MEP cytidylyltransferase</fullName>
        <shortName evidence="7">MCT</shortName>
    </alternativeName>
</protein>
<keyword evidence="9" id="KW-1185">Reference proteome</keyword>
<accession>A0A1Q8SNX2</accession>
<gene>
    <name evidence="7" type="primary">ispD</name>
    <name evidence="8" type="ORF">BTW07_16405</name>
</gene>
<dbReference type="RefSeq" id="WP_075571253.1">
    <property type="nucleotide sequence ID" value="NZ_MSDO01000025.1"/>
</dbReference>
<evidence type="ECO:0000256" key="4">
    <source>
        <dbReference type="ARBA" id="ARBA00022679"/>
    </source>
</evidence>
<evidence type="ECO:0000256" key="6">
    <source>
        <dbReference type="ARBA" id="ARBA00023229"/>
    </source>
</evidence>
<dbReference type="EC" id="2.7.7.60" evidence="7"/>
<keyword evidence="4 7" id="KW-0808">Transferase</keyword>
<evidence type="ECO:0000313" key="9">
    <source>
        <dbReference type="Proteomes" id="UP000186878"/>
    </source>
</evidence>
<keyword evidence="6 7" id="KW-0414">Isoprene biosynthesis</keyword>
<evidence type="ECO:0000256" key="5">
    <source>
        <dbReference type="ARBA" id="ARBA00022695"/>
    </source>
</evidence>
<dbReference type="Gene3D" id="3.90.550.10">
    <property type="entry name" value="Spore Coat Polysaccharide Biosynthesis Protein SpsA, Chain A"/>
    <property type="match status" value="1"/>
</dbReference>
<feature type="site" description="Transition state stabilizer" evidence="7">
    <location>
        <position position="22"/>
    </location>
</feature>
<dbReference type="InterPro" id="IPR029044">
    <property type="entry name" value="Nucleotide-diphossugar_trans"/>
</dbReference>
<dbReference type="NCBIfam" id="TIGR00453">
    <property type="entry name" value="ispD"/>
    <property type="match status" value="1"/>
</dbReference>
<comment type="similarity">
    <text evidence="3 7">Belongs to the IspD/TarI cytidylyltransferase family. IspD subfamily.</text>
</comment>
<dbReference type="PANTHER" id="PTHR32125:SF4">
    <property type="entry name" value="2-C-METHYL-D-ERYTHRITOL 4-PHOSPHATE CYTIDYLYLTRANSFERASE, CHLOROPLASTIC"/>
    <property type="match status" value="1"/>
</dbReference>
<evidence type="ECO:0000313" key="8">
    <source>
        <dbReference type="EMBL" id="OLO03114.1"/>
    </source>
</evidence>
<dbReference type="PANTHER" id="PTHR32125">
    <property type="entry name" value="2-C-METHYL-D-ERYTHRITOL 4-PHOSPHATE CYTIDYLYLTRANSFERASE, CHLOROPLASTIC"/>
    <property type="match status" value="1"/>
</dbReference>
<sequence>MTLWLIVPAAGRGQRMQADRPKQYLMLQGKSVLARTLERLHQAFPEAVLRLCLDPDDEYFDPADVPFEAWQRVGGGDERADTVGRALSTLVEQAADDDWVLVHDAARPCVRLQDLQALREALEDEAIGALLATPAADTMKRADARGRVSHTEPRDGLWHALTPQVFRFDLLRQALDAALATGMMVTDEASAIEAMGLAPRLVAGSRDNLKITHPEDLAMAARILAVQRESATHVGGQGVEA</sequence>
<comment type="function">
    <text evidence="7">Catalyzes the formation of 4-diphosphocytidyl-2-C-methyl-D-erythritol from CTP and 2-C-methyl-D-erythritol 4-phosphate (MEP).</text>
</comment>
<dbReference type="Proteomes" id="UP000186878">
    <property type="component" value="Unassembled WGS sequence"/>
</dbReference>
<organism evidence="8 9">
    <name type="scientific">Salinicola socius</name>
    <dbReference type="NCBI Taxonomy" id="404433"/>
    <lineage>
        <taxon>Bacteria</taxon>
        <taxon>Pseudomonadati</taxon>
        <taxon>Pseudomonadota</taxon>
        <taxon>Gammaproteobacteria</taxon>
        <taxon>Oceanospirillales</taxon>
        <taxon>Halomonadaceae</taxon>
        <taxon>Salinicola</taxon>
    </lineage>
</organism>
<evidence type="ECO:0000256" key="2">
    <source>
        <dbReference type="ARBA" id="ARBA00004787"/>
    </source>
</evidence>
<dbReference type="UniPathway" id="UPA00056">
    <property type="reaction ID" value="UER00093"/>
</dbReference>
<name>A0A1Q8SNX2_9GAMM</name>
<evidence type="ECO:0000256" key="3">
    <source>
        <dbReference type="ARBA" id="ARBA00009789"/>
    </source>
</evidence>
<dbReference type="GO" id="GO:0050518">
    <property type="term" value="F:2-C-methyl-D-erythritol 4-phosphate cytidylyltransferase activity"/>
    <property type="evidence" value="ECO:0007669"/>
    <property type="project" value="UniProtKB-UniRule"/>
</dbReference>
<feature type="site" description="Positions MEP for the nucleophilic attack" evidence="7">
    <location>
        <position position="154"/>
    </location>
</feature>
<dbReference type="HAMAP" id="MF_00108">
    <property type="entry name" value="IspD"/>
    <property type="match status" value="1"/>
</dbReference>
<dbReference type="EMBL" id="MSDO01000025">
    <property type="protein sequence ID" value="OLO03114.1"/>
    <property type="molecule type" value="Genomic_DNA"/>
</dbReference>
<dbReference type="SUPFAM" id="SSF53448">
    <property type="entry name" value="Nucleotide-diphospho-sugar transferases"/>
    <property type="match status" value="1"/>
</dbReference>
<evidence type="ECO:0000256" key="7">
    <source>
        <dbReference type="HAMAP-Rule" id="MF_00108"/>
    </source>
</evidence>
<dbReference type="InterPro" id="IPR034683">
    <property type="entry name" value="IspD/TarI"/>
</dbReference>
<evidence type="ECO:0000256" key="1">
    <source>
        <dbReference type="ARBA" id="ARBA00001282"/>
    </source>
</evidence>
<dbReference type="AlphaFoldDB" id="A0A1Q8SNX2"/>
<dbReference type="CDD" id="cd02516">
    <property type="entry name" value="CDP-ME_synthetase"/>
    <property type="match status" value="1"/>
</dbReference>
<feature type="site" description="Transition state stabilizer" evidence="7">
    <location>
        <position position="15"/>
    </location>
</feature>
<dbReference type="GO" id="GO:0019288">
    <property type="term" value="P:isopentenyl diphosphate biosynthetic process, methylerythritol 4-phosphate pathway"/>
    <property type="evidence" value="ECO:0007669"/>
    <property type="project" value="UniProtKB-UniRule"/>
</dbReference>
<dbReference type="Pfam" id="PF01128">
    <property type="entry name" value="IspD"/>
    <property type="match status" value="1"/>
</dbReference>
<dbReference type="PROSITE" id="PS01295">
    <property type="entry name" value="ISPD"/>
    <property type="match status" value="1"/>
</dbReference>
<dbReference type="InterPro" id="IPR050088">
    <property type="entry name" value="IspD/TarI_cytidylyltransf_bact"/>
</dbReference>
<comment type="catalytic activity">
    <reaction evidence="1 7">
        <text>2-C-methyl-D-erythritol 4-phosphate + CTP + H(+) = 4-CDP-2-C-methyl-D-erythritol + diphosphate</text>
        <dbReference type="Rhea" id="RHEA:13429"/>
        <dbReference type="ChEBI" id="CHEBI:15378"/>
        <dbReference type="ChEBI" id="CHEBI:33019"/>
        <dbReference type="ChEBI" id="CHEBI:37563"/>
        <dbReference type="ChEBI" id="CHEBI:57823"/>
        <dbReference type="ChEBI" id="CHEBI:58262"/>
        <dbReference type="EC" id="2.7.7.60"/>
    </reaction>
</comment>
<feature type="site" description="Positions MEP for the nucleophilic attack" evidence="7">
    <location>
        <position position="210"/>
    </location>
</feature>
<proteinExistence type="inferred from homology"/>
<dbReference type="InterPro" id="IPR018294">
    <property type="entry name" value="ISPD_synthase_CS"/>
</dbReference>